<feature type="compositionally biased region" description="Basic and acidic residues" evidence="8">
    <location>
        <begin position="1927"/>
        <end position="1941"/>
    </location>
</feature>
<dbReference type="KEGG" id="bdr:105231510"/>
<proteinExistence type="predicted"/>
<dbReference type="Proteomes" id="UP001652620">
    <property type="component" value="Chromosome 3"/>
</dbReference>
<feature type="compositionally biased region" description="Basic residues" evidence="8">
    <location>
        <begin position="1994"/>
        <end position="2007"/>
    </location>
</feature>
<feature type="compositionally biased region" description="Acidic residues" evidence="8">
    <location>
        <begin position="2470"/>
        <end position="2486"/>
    </location>
</feature>
<feature type="region of interest" description="Disordered" evidence="8">
    <location>
        <begin position="1924"/>
        <end position="2140"/>
    </location>
</feature>
<dbReference type="GO" id="GO:0008270">
    <property type="term" value="F:zinc ion binding"/>
    <property type="evidence" value="ECO:0007669"/>
    <property type="project" value="UniProtKB-KW"/>
</dbReference>
<dbReference type="CDD" id="cd15505">
    <property type="entry name" value="PHD_ING"/>
    <property type="match status" value="1"/>
</dbReference>
<feature type="compositionally biased region" description="Polar residues" evidence="8">
    <location>
        <begin position="243"/>
        <end position="255"/>
    </location>
</feature>
<dbReference type="GO" id="GO:0010468">
    <property type="term" value="P:regulation of gene expression"/>
    <property type="evidence" value="ECO:0007669"/>
    <property type="project" value="TreeGrafter"/>
</dbReference>
<organism evidence="11 12">
    <name type="scientific">Bactrocera dorsalis</name>
    <name type="common">Oriental fruit fly</name>
    <name type="synonym">Dacus dorsalis</name>
    <dbReference type="NCBI Taxonomy" id="27457"/>
    <lineage>
        <taxon>Eukaryota</taxon>
        <taxon>Metazoa</taxon>
        <taxon>Ecdysozoa</taxon>
        <taxon>Arthropoda</taxon>
        <taxon>Hexapoda</taxon>
        <taxon>Insecta</taxon>
        <taxon>Pterygota</taxon>
        <taxon>Neoptera</taxon>
        <taxon>Endopterygota</taxon>
        <taxon>Diptera</taxon>
        <taxon>Brachycera</taxon>
        <taxon>Muscomorpha</taxon>
        <taxon>Tephritoidea</taxon>
        <taxon>Tephritidae</taxon>
        <taxon>Bactrocera</taxon>
        <taxon>Bactrocera</taxon>
    </lineage>
</organism>
<dbReference type="PROSITE" id="PS01359">
    <property type="entry name" value="ZF_PHD_1"/>
    <property type="match status" value="1"/>
</dbReference>
<dbReference type="InterPro" id="IPR019786">
    <property type="entry name" value="Zinc_finger_PHD-type_CS"/>
</dbReference>
<dbReference type="FunCoup" id="A0A6I9VL57">
    <property type="interactions" value="360"/>
</dbReference>
<evidence type="ECO:0000259" key="9">
    <source>
        <dbReference type="PROSITE" id="PS50016"/>
    </source>
</evidence>
<gene>
    <name evidence="12" type="primary">LOC105231510</name>
</gene>
<feature type="compositionally biased region" description="Basic and acidic residues" evidence="8">
    <location>
        <begin position="1794"/>
        <end position="1815"/>
    </location>
</feature>
<dbReference type="Gene3D" id="3.30.40.10">
    <property type="entry name" value="Zinc/RING finger domain, C3HC4 (zinc finger)"/>
    <property type="match status" value="1"/>
</dbReference>
<evidence type="ECO:0000259" key="10">
    <source>
        <dbReference type="PROSITE" id="PS50157"/>
    </source>
</evidence>
<protein>
    <submittedName>
        <fullName evidence="12">Uncharacterized protein LOC105231510</fullName>
    </submittedName>
</protein>
<feature type="region of interest" description="Disordered" evidence="8">
    <location>
        <begin position="903"/>
        <end position="990"/>
    </location>
</feature>
<dbReference type="SMART" id="SM00355">
    <property type="entry name" value="ZnF_C2H2"/>
    <property type="match status" value="9"/>
</dbReference>
<dbReference type="OrthoDB" id="5411773at2759"/>
<keyword evidence="5" id="KW-0862">Zinc</keyword>
<feature type="compositionally biased region" description="Basic and acidic residues" evidence="8">
    <location>
        <begin position="971"/>
        <end position="985"/>
    </location>
</feature>
<dbReference type="InterPro" id="IPR001965">
    <property type="entry name" value="Znf_PHD"/>
</dbReference>
<dbReference type="InterPro" id="IPR013083">
    <property type="entry name" value="Znf_RING/FYVE/PHD"/>
</dbReference>
<feature type="compositionally biased region" description="Basic and acidic residues" evidence="8">
    <location>
        <begin position="328"/>
        <end position="346"/>
    </location>
</feature>
<keyword evidence="11" id="KW-1185">Reference proteome</keyword>
<feature type="compositionally biased region" description="Basic and acidic residues" evidence="8">
    <location>
        <begin position="2068"/>
        <end position="2078"/>
    </location>
</feature>
<feature type="compositionally biased region" description="Acidic residues" evidence="8">
    <location>
        <begin position="2124"/>
        <end position="2138"/>
    </location>
</feature>
<feature type="compositionally biased region" description="Polar residues" evidence="8">
    <location>
        <begin position="951"/>
        <end position="970"/>
    </location>
</feature>
<feature type="compositionally biased region" description="Polar residues" evidence="8">
    <location>
        <begin position="1282"/>
        <end position="1296"/>
    </location>
</feature>
<evidence type="ECO:0000256" key="8">
    <source>
        <dbReference type="SAM" id="MobiDB-lite"/>
    </source>
</evidence>
<reference evidence="12" key="1">
    <citation type="submission" date="2025-08" db="UniProtKB">
        <authorList>
            <consortium name="RefSeq"/>
        </authorList>
    </citation>
    <scope>IDENTIFICATION</scope>
    <source>
        <tissue evidence="12">Adult</tissue>
    </source>
</reference>
<dbReference type="InterPro" id="IPR019787">
    <property type="entry name" value="Znf_PHD-finger"/>
</dbReference>
<keyword evidence="6" id="KW-0539">Nucleus</keyword>
<accession>A0A6I9VL57</accession>
<evidence type="ECO:0000256" key="4">
    <source>
        <dbReference type="ARBA" id="ARBA00022771"/>
    </source>
</evidence>
<feature type="domain" description="C2H2-type" evidence="10">
    <location>
        <begin position="1651"/>
        <end position="1678"/>
    </location>
</feature>
<feature type="region of interest" description="Disordered" evidence="8">
    <location>
        <begin position="1063"/>
        <end position="1088"/>
    </location>
</feature>
<feature type="compositionally biased region" description="Basic residues" evidence="8">
    <location>
        <begin position="917"/>
        <end position="926"/>
    </location>
</feature>
<feature type="region of interest" description="Disordered" evidence="8">
    <location>
        <begin position="395"/>
        <end position="421"/>
    </location>
</feature>
<feature type="compositionally biased region" description="Basic residues" evidence="8">
    <location>
        <begin position="2311"/>
        <end position="2320"/>
    </location>
</feature>
<feature type="region of interest" description="Disordered" evidence="8">
    <location>
        <begin position="482"/>
        <end position="518"/>
    </location>
</feature>
<dbReference type="GeneID" id="105231510"/>
<feature type="compositionally biased region" description="Polar residues" evidence="8">
    <location>
        <begin position="2288"/>
        <end position="2304"/>
    </location>
</feature>
<dbReference type="RefSeq" id="XP_011211145.2">
    <property type="nucleotide sequence ID" value="XM_011212843.4"/>
</dbReference>
<sequence>METSNDQVDSNRSNVEDTNINKEIKTESQIICYDNYVNKTPHNTYNECVLLEKEDENTMIEDKINVDVTGFGTSTNQPKDLNISENDEKCIVSPPTKCQADCFHDSIEREDLQKNNFVEIRNEEKNPAEENVHELPAKEEKAAAAAEISQQNYENTLRCQNQDFISEVIEKNTNFQYDESEDSMDSSNIAENKAEEQEKKMIAEAENTHVDKLNYFGLKAESLDKKLIHQEIKNNKSNEDDSFQSIATSDSNTKQPSPPGNPNDDYSIEEPPTNKKTSEDSDLIDITEDDSQNGNRIEISKSNHIEKDNNRSEIGSEGSHFTTDDDSNEGKENKVIEIDNYEREQSSESSSIQDDIKYDEINQVVMENTQSNIGLLIKEKEASLDGKSCVQNNNLQTPLKLNGDHKITPKPKWESQMDNSTELETQLDAKSPEINDKEHPKVAEIEECEKFKNNSLEKKNTDDKELDIDNKLNKTGISNYSMSAESQQSKVNCDDENSQCSSLASTDSNSTATSSSQQLVIDQPMDESDVGISAASTACGKINSLMQSHDTSEKVNTLKPSLKRKLSSSNETGSSPLHKQPHIDLELNDNENSRYSCDKDQTEAMPELITEERNSMPFSDITHKVDAEYAPLKSLLLQHLQKPYSPPPSTERLAEYPAPALPNFTQQLDKISFGTASPKFPATISSPNGNISTPTKYLCFKCKVGNFASFAALNEHQRECLADTRLLPARLNENSNILHLSLAPQLATPPSSASPDATVDMTARNAIQTPLSSFIPPSVPDAATQKKRYYKCSSCNTFHENWNLFLHIRDKHLRHMCLYCIRFFPTAEKLSVHLEIKHDLEQNHFNSEEALRKSVSMVEGTPSESRFLMCCTCQHLFEESEPFSDHNCAEFMKPCTLCGQKGRHSNQCKAHPDAKRTSKSKKRLKKSISEAPQSDSSRNHKLLPSIPPGDGNTNAASLNCDNNQNSQPSMEKTRPGSDILIHSEDSNSSSNMVIDESCTTTHNSIVNPFKELDERWQLEQQAQNKTDFNLFSGRNESLVEPKLIVPKFKLRVPKEFQKSVDVALSSTESEADEEDEENDGAVNAYGDKGQSQMKHYNVTDIATGFLDENSLHLNADKHSVVATADGPASSQKRIDEDNSQESRSVDKEWMDGTSTNLVRILQEIERTKLDIQRTKETLHHTLKAKQDISDEALTTSAQNTRNWTPTPPTSPKQARCPTPGESDKVTTSPFTDAVTPQLLPENSQTSQRRDSAGSDAMDIDETITGTLPQQPPRETEEHSHNIDASNTSQELNTSSESNATVNIMNSRADTAPSPLLREQLMDIDLSPIKQEQEFSNKDIRPAVEVPEQIEHMQSVSTEIKESVLEDGIEVASEDILATDLQLDRPLEKMEIVEFIRTCLRAVYPLCLYCNHARRIAVNGQSLVLHMLAQHRFNATVDSITAEELKPDTICAKMKTFLPVLENEFFNSSSYCTMGDSVPSHSFNERIFECFQCRFVTSTHKELYLHNRKMHLKTAILCFMCRANFFSFSEILCHICPGVPNKTPVFDVKFRCCLCDVDNIPSPFRLMVHLRKRHFACDVCLEDCRDQGRLSSHVWKHKLHHLCYRCGIAYRNKMDITKHLFWKHGTESINCKRCLQKRWRHVYHFCVPPITFNCDVCNLCFSKAMYLKVHKRLHSGDLRYPCSEENCDEKFISRKLLLKHTSSHLQQEVHVPALEQTGNHDAVDTFKEKGECEFEDSNERGNFTIDQNNKSKNIDIKKEVIESNTEPNTLAKGEENNSNYKVDGECKSGSNIDVKNIDFSKDEKTALGQDKSEETPRKKKKKNKRSKESLEDLNLIAPNLSETDSSDESEIDSKSKGDEDSLVPKVMLSPPSEAENDMEDLKTSKVDGQQGKGDKQSSLKDAENVDSVGTGKVLEIWKNFLQAQQDSTNHDMDPEATLKTEADYDEDNYPTPRSLHVAYSDHDYCQMFRPPSPPPPSVSVKAETKETLPVLSPTKRNKVSKSPRHLSSHHSASSSSSSSSSSSDSSCSCGSNCSCSSSGSDSSSSSSSSDDSDSSLASNASRKRHHKKSERDRLRKKSESVSPLKKHSNSETINVVDDDLANEVVANTITERSPSLPKEPQIYESDLETAESETDEEFYDEHPQKLASELLAQKRAQLMAQTRLSPSHNFDIVENSRPSTPSLPEDVVCETTRVKLKKKKRDRKSGSKMNLTVNATSAAEKAKSEKNKTLIETVTPVPLSGIDIKCSYKVAQSSKTVTDPSVVQQSNITMSYAPLTLPAVEQLTPRPIATSSHLPSRMSEGSSCSDADGSLKRSKRARRPNKFYGYTSDDENSGINLGQSLMIGMRAIKPQPPPQLTWRKEDLPTPSKSILNPKSKTARTLKTPGTPVNTLSGGMPHLSASTSSKKKRSAENSEKSSTRRRPAKKASLSNTLPPIPTLKIRPSQLGLNSDGSTTGTERFPTPQIYSSSKDTDDEDDDNSSDPSSDDETGVRRHACLTASTSKQWNKNSQMATIVPAVHTQQPTAPAPLPVLQTPQATVFNHKIPPALLPNPNFETLQYFKANNIRYPIRPPAGARQAREGESVYCYCRCPYDEVSEMIACDGENCLIEWFHFECVGIMVAPQGKWFCAECRPKYSEELYPTGGNV</sequence>
<dbReference type="SUPFAM" id="SSF57903">
    <property type="entry name" value="FYVE/PHD zinc finger"/>
    <property type="match status" value="1"/>
</dbReference>
<feature type="region of interest" description="Disordered" evidence="8">
    <location>
        <begin position="545"/>
        <end position="595"/>
    </location>
</feature>
<feature type="region of interest" description="Disordered" evidence="8">
    <location>
        <begin position="1189"/>
        <end position="1296"/>
    </location>
</feature>
<feature type="compositionally biased region" description="Low complexity" evidence="8">
    <location>
        <begin position="2008"/>
        <end position="2059"/>
    </location>
</feature>
<feature type="compositionally biased region" description="Low complexity" evidence="8">
    <location>
        <begin position="501"/>
        <end position="516"/>
    </location>
</feature>
<evidence type="ECO:0000256" key="7">
    <source>
        <dbReference type="PROSITE-ProRule" id="PRU00042"/>
    </source>
</evidence>
<keyword evidence="4 7" id="KW-0863">Zinc-finger</keyword>
<feature type="region of interest" description="Disordered" evidence="8">
    <location>
        <begin position="1764"/>
        <end position="1905"/>
    </location>
</feature>
<feature type="compositionally biased region" description="Basic and acidic residues" evidence="8">
    <location>
        <begin position="298"/>
        <end position="311"/>
    </location>
</feature>
<evidence type="ECO:0000256" key="3">
    <source>
        <dbReference type="ARBA" id="ARBA00022737"/>
    </source>
</evidence>
<evidence type="ECO:0000313" key="12">
    <source>
        <dbReference type="RefSeq" id="XP_011211145.2"/>
    </source>
</evidence>
<feature type="region of interest" description="Disordered" evidence="8">
    <location>
        <begin position="175"/>
        <end position="198"/>
    </location>
</feature>
<dbReference type="PANTHER" id="PTHR16515:SF66">
    <property type="entry name" value="C2H2-TYPE DOMAIN-CONTAINING PROTEIN"/>
    <property type="match status" value="1"/>
</dbReference>
<feature type="region of interest" description="Disordered" evidence="8">
    <location>
        <begin position="2288"/>
        <end position="2330"/>
    </location>
</feature>
<feature type="compositionally biased region" description="Acidic residues" evidence="8">
    <location>
        <begin position="280"/>
        <end position="291"/>
    </location>
</feature>
<feature type="compositionally biased region" description="Basic and acidic residues" evidence="8">
    <location>
        <begin position="402"/>
        <end position="415"/>
    </location>
</feature>
<dbReference type="PROSITE" id="PS00028">
    <property type="entry name" value="ZINC_FINGER_C2H2_1"/>
    <property type="match status" value="4"/>
</dbReference>
<dbReference type="InterPro" id="IPR050331">
    <property type="entry name" value="Zinc_finger"/>
</dbReference>
<dbReference type="PANTHER" id="PTHR16515">
    <property type="entry name" value="PR DOMAIN ZINC FINGER PROTEIN"/>
    <property type="match status" value="1"/>
</dbReference>
<feature type="compositionally biased region" description="Basic and acidic residues" evidence="8">
    <location>
        <begin position="1891"/>
        <end position="1902"/>
    </location>
</feature>
<feature type="compositionally biased region" description="Acidic residues" evidence="8">
    <location>
        <begin position="1069"/>
        <end position="1079"/>
    </location>
</feature>
<feature type="compositionally biased region" description="Polar residues" evidence="8">
    <location>
        <begin position="482"/>
        <end position="491"/>
    </location>
</feature>
<comment type="subcellular location">
    <subcellularLocation>
        <location evidence="1">Nucleus</location>
    </subcellularLocation>
</comment>
<dbReference type="SMART" id="SM00249">
    <property type="entry name" value="PHD"/>
    <property type="match status" value="1"/>
</dbReference>
<dbReference type="PROSITE" id="PS50157">
    <property type="entry name" value="ZINC_FINGER_C2H2_2"/>
    <property type="match status" value="2"/>
</dbReference>
<feature type="compositionally biased region" description="Polar residues" evidence="8">
    <location>
        <begin position="2365"/>
        <end position="2379"/>
    </location>
</feature>
<evidence type="ECO:0000313" key="11">
    <source>
        <dbReference type="Proteomes" id="UP001652620"/>
    </source>
</evidence>
<feature type="domain" description="C2H2-type" evidence="10">
    <location>
        <begin position="1679"/>
        <end position="1708"/>
    </location>
</feature>
<keyword evidence="2" id="KW-0479">Metal-binding</keyword>
<dbReference type="GO" id="GO:0005634">
    <property type="term" value="C:nucleus"/>
    <property type="evidence" value="ECO:0007669"/>
    <property type="project" value="UniProtKB-SubCell"/>
</dbReference>
<dbReference type="InterPro" id="IPR011011">
    <property type="entry name" value="Znf_FYVE_PHD"/>
</dbReference>
<dbReference type="PROSITE" id="PS50016">
    <property type="entry name" value="ZF_PHD_2"/>
    <property type="match status" value="1"/>
</dbReference>
<evidence type="ECO:0000256" key="5">
    <source>
        <dbReference type="ARBA" id="ARBA00022833"/>
    </source>
</evidence>
<dbReference type="Gene3D" id="3.30.160.60">
    <property type="entry name" value="Classic Zinc Finger"/>
    <property type="match status" value="1"/>
</dbReference>
<dbReference type="InterPro" id="IPR013087">
    <property type="entry name" value="Znf_C2H2_type"/>
</dbReference>
<dbReference type="InParanoid" id="A0A6I9VL57"/>
<evidence type="ECO:0000256" key="2">
    <source>
        <dbReference type="ARBA" id="ARBA00022723"/>
    </source>
</evidence>
<feature type="compositionally biased region" description="Polar residues" evidence="8">
    <location>
        <begin position="2444"/>
        <end position="2455"/>
    </location>
</feature>
<feature type="compositionally biased region" description="Polar residues" evidence="8">
    <location>
        <begin position="1192"/>
        <end position="1204"/>
    </location>
</feature>
<name>A0A6I9VL57_BACDO</name>
<evidence type="ECO:0000256" key="1">
    <source>
        <dbReference type="ARBA" id="ARBA00004123"/>
    </source>
</evidence>
<feature type="region of interest" description="Disordered" evidence="8">
    <location>
        <begin position="2348"/>
        <end position="2490"/>
    </location>
</feature>
<keyword evidence="3" id="KW-0677">Repeat</keyword>
<feature type="region of interest" description="Disordered" evidence="8">
    <location>
        <begin position="233"/>
        <end position="355"/>
    </location>
</feature>
<dbReference type="InterPro" id="IPR036236">
    <property type="entry name" value="Znf_C2H2_sf"/>
</dbReference>
<feature type="region of interest" description="Disordered" evidence="8">
    <location>
        <begin position="1121"/>
        <end position="1148"/>
    </location>
</feature>
<dbReference type="SUPFAM" id="SSF57667">
    <property type="entry name" value="beta-beta-alpha zinc fingers"/>
    <property type="match status" value="1"/>
</dbReference>
<evidence type="ECO:0000256" key="6">
    <source>
        <dbReference type="ARBA" id="ARBA00023242"/>
    </source>
</evidence>
<feature type="domain" description="PHD-type" evidence="9">
    <location>
        <begin position="2581"/>
        <end position="2632"/>
    </location>
</feature>